<proteinExistence type="predicted"/>
<protein>
    <submittedName>
        <fullName evidence="1">Uncharacterized protein</fullName>
    </submittedName>
</protein>
<dbReference type="PaxDb" id="882-DVU_2457"/>
<dbReference type="Proteomes" id="UP000002194">
    <property type="component" value="Chromosome"/>
</dbReference>
<dbReference type="AlphaFoldDB" id="Q728Z5"/>
<evidence type="ECO:0000313" key="1">
    <source>
        <dbReference type="EMBL" id="AAS96929.1"/>
    </source>
</evidence>
<keyword evidence="2" id="KW-1185">Reference proteome</keyword>
<gene>
    <name evidence="1" type="ordered locus">DVU_2457</name>
</gene>
<dbReference type="HOGENOM" id="CLU_2751280_0_0_7"/>
<organism evidence="1 2">
    <name type="scientific">Nitratidesulfovibrio vulgaris (strain ATCC 29579 / DSM 644 / CCUG 34227 / NCIMB 8303 / VKM B-1760 / Hildenborough)</name>
    <name type="common">Desulfovibrio vulgaris</name>
    <dbReference type="NCBI Taxonomy" id="882"/>
    <lineage>
        <taxon>Bacteria</taxon>
        <taxon>Pseudomonadati</taxon>
        <taxon>Thermodesulfobacteriota</taxon>
        <taxon>Desulfovibrionia</taxon>
        <taxon>Desulfovibrionales</taxon>
        <taxon>Desulfovibrionaceae</taxon>
        <taxon>Nitratidesulfovibrio</taxon>
    </lineage>
</organism>
<sequence>MNFNFHSGVERAVVRLAAFRRRGWDFYAIHSGSQRLFSNLLDNFSKSLWYQHIVSTNKQTWSNGKLQAHL</sequence>
<dbReference type="KEGG" id="dvu:DVU_2457"/>
<evidence type="ECO:0000313" key="2">
    <source>
        <dbReference type="Proteomes" id="UP000002194"/>
    </source>
</evidence>
<accession>Q728Z5</accession>
<name>Q728Z5_NITV2</name>
<reference evidence="1 2" key="1">
    <citation type="journal article" date="2004" name="Nat. Biotechnol.">
        <title>The genome sequence of the anaerobic, sulfate-reducing bacterium Desulfovibrio vulgaris Hildenborough.</title>
        <authorList>
            <person name="Heidelberg J.F."/>
            <person name="Seshadri R."/>
            <person name="Haveman S.A."/>
            <person name="Hemme C.L."/>
            <person name="Paulsen I.T."/>
            <person name="Kolonay J.F."/>
            <person name="Eisen J.A."/>
            <person name="Ward N."/>
            <person name="Methe B."/>
            <person name="Brinkac L.M."/>
            <person name="Daugherty S.C."/>
            <person name="Deboy R.T."/>
            <person name="Dodson R.J."/>
            <person name="Durkin A.S."/>
            <person name="Madupu R."/>
            <person name="Nelson W.C."/>
            <person name="Sullivan S.A."/>
            <person name="Fouts D."/>
            <person name="Haft D.H."/>
            <person name="Selengut J."/>
            <person name="Peterson J.D."/>
            <person name="Davidsen T.M."/>
            <person name="Zafar N."/>
            <person name="Zhou L."/>
            <person name="Radune D."/>
            <person name="Dimitrov G."/>
            <person name="Hance M."/>
            <person name="Tran K."/>
            <person name="Khouri H."/>
            <person name="Gill J."/>
            <person name="Utterback T.R."/>
            <person name="Feldblyum T.V."/>
            <person name="Wall J.D."/>
            <person name="Voordouw G."/>
            <person name="Fraser C.M."/>
        </authorList>
    </citation>
    <scope>NUCLEOTIDE SEQUENCE [LARGE SCALE GENOMIC DNA]</scope>
    <source>
        <strain evidence="2">ATCC 29579 / DSM 644 / NCIMB 8303 / VKM B-1760 / Hildenborough</strain>
    </source>
</reference>
<dbReference type="EMBL" id="AE017285">
    <property type="protein sequence ID" value="AAS96929.1"/>
    <property type="molecule type" value="Genomic_DNA"/>
</dbReference>
<dbReference type="EnsemblBacteria" id="AAS96929">
    <property type="protein sequence ID" value="AAS96929"/>
    <property type="gene ID" value="DVU_2457"/>
</dbReference>